<gene>
    <name evidence="2" type="ORF">B0H16DRAFT_1728487</name>
</gene>
<organism evidence="2 3">
    <name type="scientific">Mycena metata</name>
    <dbReference type="NCBI Taxonomy" id="1033252"/>
    <lineage>
        <taxon>Eukaryota</taxon>
        <taxon>Fungi</taxon>
        <taxon>Dikarya</taxon>
        <taxon>Basidiomycota</taxon>
        <taxon>Agaricomycotina</taxon>
        <taxon>Agaricomycetes</taxon>
        <taxon>Agaricomycetidae</taxon>
        <taxon>Agaricales</taxon>
        <taxon>Marasmiineae</taxon>
        <taxon>Mycenaceae</taxon>
        <taxon>Mycena</taxon>
    </lineage>
</organism>
<reference evidence="2" key="1">
    <citation type="submission" date="2023-03" db="EMBL/GenBank/DDBJ databases">
        <title>Massive genome expansion in bonnet fungi (Mycena s.s.) driven by repeated elements and novel gene families across ecological guilds.</title>
        <authorList>
            <consortium name="Lawrence Berkeley National Laboratory"/>
            <person name="Harder C.B."/>
            <person name="Miyauchi S."/>
            <person name="Viragh M."/>
            <person name="Kuo A."/>
            <person name="Thoen E."/>
            <person name="Andreopoulos B."/>
            <person name="Lu D."/>
            <person name="Skrede I."/>
            <person name="Drula E."/>
            <person name="Henrissat B."/>
            <person name="Morin E."/>
            <person name="Kohler A."/>
            <person name="Barry K."/>
            <person name="LaButti K."/>
            <person name="Morin E."/>
            <person name="Salamov A."/>
            <person name="Lipzen A."/>
            <person name="Mereny Z."/>
            <person name="Hegedus B."/>
            <person name="Baldrian P."/>
            <person name="Stursova M."/>
            <person name="Weitz H."/>
            <person name="Taylor A."/>
            <person name="Grigoriev I.V."/>
            <person name="Nagy L.G."/>
            <person name="Martin F."/>
            <person name="Kauserud H."/>
        </authorList>
    </citation>
    <scope>NUCLEOTIDE SEQUENCE</scope>
    <source>
        <strain evidence="2">CBHHK182m</strain>
    </source>
</reference>
<dbReference type="EMBL" id="JARKIB010000098">
    <property type="protein sequence ID" value="KAJ7741712.1"/>
    <property type="molecule type" value="Genomic_DNA"/>
</dbReference>
<dbReference type="Pfam" id="PF00651">
    <property type="entry name" value="BTB"/>
    <property type="match status" value="1"/>
</dbReference>
<protein>
    <recommendedName>
        <fullName evidence="1">BTB domain-containing protein</fullName>
    </recommendedName>
</protein>
<evidence type="ECO:0000313" key="2">
    <source>
        <dbReference type="EMBL" id="KAJ7741712.1"/>
    </source>
</evidence>
<dbReference type="InterPro" id="IPR000210">
    <property type="entry name" value="BTB/POZ_dom"/>
</dbReference>
<dbReference type="AlphaFoldDB" id="A0AAD7IHA6"/>
<dbReference type="SUPFAM" id="SSF54695">
    <property type="entry name" value="POZ domain"/>
    <property type="match status" value="1"/>
</dbReference>
<dbReference type="InterPro" id="IPR011333">
    <property type="entry name" value="SKP1/BTB/POZ_sf"/>
</dbReference>
<sequence>MSTSPSDTSSTSSRDISPGPALFLAQYPFANAPGADAILRSADGVDFYVHRAILSLVSPVFEMMFQLPQPDDAPAVPVIDVQELSAVLDRVLRFFYPGAVTAPG</sequence>
<evidence type="ECO:0000259" key="1">
    <source>
        <dbReference type="PROSITE" id="PS50097"/>
    </source>
</evidence>
<dbReference type="Proteomes" id="UP001215598">
    <property type="component" value="Unassembled WGS sequence"/>
</dbReference>
<comment type="caution">
    <text evidence="2">The sequence shown here is derived from an EMBL/GenBank/DDBJ whole genome shotgun (WGS) entry which is preliminary data.</text>
</comment>
<accession>A0AAD7IHA6</accession>
<dbReference type="Gene3D" id="3.30.710.10">
    <property type="entry name" value="Potassium Channel Kv1.1, Chain A"/>
    <property type="match status" value="1"/>
</dbReference>
<name>A0AAD7IHA6_9AGAR</name>
<feature type="domain" description="BTB" evidence="1">
    <location>
        <begin position="35"/>
        <end position="104"/>
    </location>
</feature>
<proteinExistence type="predicted"/>
<dbReference type="PROSITE" id="PS50097">
    <property type="entry name" value="BTB"/>
    <property type="match status" value="1"/>
</dbReference>
<keyword evidence="3" id="KW-1185">Reference proteome</keyword>
<evidence type="ECO:0000313" key="3">
    <source>
        <dbReference type="Proteomes" id="UP001215598"/>
    </source>
</evidence>
<dbReference type="CDD" id="cd18186">
    <property type="entry name" value="BTB_POZ_ZBTB_KLHL-like"/>
    <property type="match status" value="1"/>
</dbReference>